<evidence type="ECO:0000313" key="3">
    <source>
        <dbReference type="Proteomes" id="UP000095149"/>
    </source>
</evidence>
<protein>
    <submittedName>
        <fullName evidence="2">Uncharacterized protein</fullName>
    </submittedName>
</protein>
<sequence>MVLPEADNSASPVDEGSFAPSQPQTKDLNDGSFQPNSSKLHHDYGDYRNLTRKWTEKGMFGGLVGGGILTYLVKRSKPTPPSRNALALTFFLPASFFSFSSSRALLVSEISQDSRESPRNGHTKRRYPRPYREIVGE</sequence>
<dbReference type="OrthoDB" id="2563136at2759"/>
<accession>A0A1E3JEF4</accession>
<feature type="compositionally biased region" description="Polar residues" evidence="1">
    <location>
        <begin position="19"/>
        <end position="38"/>
    </location>
</feature>
<gene>
    <name evidence="2" type="ORF">I350_07419</name>
</gene>
<evidence type="ECO:0000313" key="2">
    <source>
        <dbReference type="EMBL" id="ODN99260.1"/>
    </source>
</evidence>
<feature type="region of interest" description="Disordered" evidence="1">
    <location>
        <begin position="109"/>
        <end position="137"/>
    </location>
</feature>
<organism evidence="2 3">
    <name type="scientific">Cryptococcus amylolentus CBS 6273</name>
    <dbReference type="NCBI Taxonomy" id="1296118"/>
    <lineage>
        <taxon>Eukaryota</taxon>
        <taxon>Fungi</taxon>
        <taxon>Dikarya</taxon>
        <taxon>Basidiomycota</taxon>
        <taxon>Agaricomycotina</taxon>
        <taxon>Tremellomycetes</taxon>
        <taxon>Tremellales</taxon>
        <taxon>Cryptococcaceae</taxon>
        <taxon>Cryptococcus</taxon>
    </lineage>
</organism>
<dbReference type="EMBL" id="MEKH01000012">
    <property type="protein sequence ID" value="ODN99260.1"/>
    <property type="molecule type" value="Genomic_DNA"/>
</dbReference>
<proteinExistence type="predicted"/>
<feature type="region of interest" description="Disordered" evidence="1">
    <location>
        <begin position="1"/>
        <end position="44"/>
    </location>
</feature>
<reference evidence="2 3" key="1">
    <citation type="submission" date="2016-06" db="EMBL/GenBank/DDBJ databases">
        <title>Evolution of pathogenesis and genome organization in the Tremellales.</title>
        <authorList>
            <person name="Cuomo C."/>
            <person name="Litvintseva A."/>
            <person name="Heitman J."/>
            <person name="Chen Y."/>
            <person name="Sun S."/>
            <person name="Springer D."/>
            <person name="Dromer F."/>
            <person name="Young S."/>
            <person name="Zeng Q."/>
            <person name="Chapman S."/>
            <person name="Gujja S."/>
            <person name="Saif S."/>
            <person name="Birren B."/>
        </authorList>
    </citation>
    <scope>NUCLEOTIDE SEQUENCE [LARGE SCALE GENOMIC DNA]</scope>
    <source>
        <strain evidence="2 3">CBS 6273</strain>
    </source>
</reference>
<name>A0A1E3JEF4_9TREE</name>
<comment type="caution">
    <text evidence="2">The sequence shown here is derived from an EMBL/GenBank/DDBJ whole genome shotgun (WGS) entry which is preliminary data.</text>
</comment>
<dbReference type="Proteomes" id="UP000095149">
    <property type="component" value="Unassembled WGS sequence"/>
</dbReference>
<evidence type="ECO:0000256" key="1">
    <source>
        <dbReference type="SAM" id="MobiDB-lite"/>
    </source>
</evidence>
<dbReference type="AlphaFoldDB" id="A0A1E3JEF4"/>